<reference evidence="2" key="1">
    <citation type="journal article" date="2021" name="Nat. Commun.">
        <title>Genetic determinants of endophytism in the Arabidopsis root mycobiome.</title>
        <authorList>
            <person name="Mesny F."/>
            <person name="Miyauchi S."/>
            <person name="Thiergart T."/>
            <person name="Pickel B."/>
            <person name="Atanasova L."/>
            <person name="Karlsson M."/>
            <person name="Huettel B."/>
            <person name="Barry K.W."/>
            <person name="Haridas S."/>
            <person name="Chen C."/>
            <person name="Bauer D."/>
            <person name="Andreopoulos W."/>
            <person name="Pangilinan J."/>
            <person name="LaButti K."/>
            <person name="Riley R."/>
            <person name="Lipzen A."/>
            <person name="Clum A."/>
            <person name="Drula E."/>
            <person name="Henrissat B."/>
            <person name="Kohler A."/>
            <person name="Grigoriev I.V."/>
            <person name="Martin F.M."/>
            <person name="Hacquard S."/>
        </authorList>
    </citation>
    <scope>NUCLEOTIDE SEQUENCE</scope>
    <source>
        <strain evidence="2">MPI-CAGE-CH-0235</strain>
    </source>
</reference>
<feature type="compositionally biased region" description="Basic residues" evidence="1">
    <location>
        <begin position="324"/>
        <end position="336"/>
    </location>
</feature>
<gene>
    <name evidence="2" type="ORF">B0I35DRAFT_84227</name>
</gene>
<organism evidence="2 3">
    <name type="scientific">Stachybotrys elegans</name>
    <dbReference type="NCBI Taxonomy" id="80388"/>
    <lineage>
        <taxon>Eukaryota</taxon>
        <taxon>Fungi</taxon>
        <taxon>Dikarya</taxon>
        <taxon>Ascomycota</taxon>
        <taxon>Pezizomycotina</taxon>
        <taxon>Sordariomycetes</taxon>
        <taxon>Hypocreomycetidae</taxon>
        <taxon>Hypocreales</taxon>
        <taxon>Stachybotryaceae</taxon>
        <taxon>Stachybotrys</taxon>
    </lineage>
</organism>
<protein>
    <submittedName>
        <fullName evidence="2">Uncharacterized protein</fullName>
    </submittedName>
</protein>
<name>A0A8K0SMF5_9HYPO</name>
<dbReference type="AlphaFoldDB" id="A0A8K0SMF5"/>
<sequence>MWLCVLNCTSSQNYLNQYGILLAKASEGYYRRVHTNLVIVCNVLCDRFVDLPSNGLYQGEHGTASLRVNYLTMWPSDHTLVLRDMDDPQLKTINILTDNGPSSSFQETYYGPSDYYSYEFSDETDTRLCSMTWLAGVPRLQQPPLRQISDMRDVFGFEEGELPMMLYGIHVMKLTAAGLDASIMVVWGVVKDDSSLWTTWCLLFRIGTSSVRHRRYVFEPEKHSLKPREPLETDARVRDFWISLVSSEGDEFYEKDLDALQQLIRSRSILHPWVLLLTPDLELCATVRKTEGLGRVSYCIKFKISSIRTSPDSTTHVNNGSRAEKKRRRRLKQKPF</sequence>
<accession>A0A8K0SMF5</accession>
<feature type="compositionally biased region" description="Polar residues" evidence="1">
    <location>
        <begin position="309"/>
        <end position="321"/>
    </location>
</feature>
<feature type="region of interest" description="Disordered" evidence="1">
    <location>
        <begin position="309"/>
        <end position="336"/>
    </location>
</feature>
<evidence type="ECO:0000256" key="1">
    <source>
        <dbReference type="SAM" id="MobiDB-lite"/>
    </source>
</evidence>
<evidence type="ECO:0000313" key="3">
    <source>
        <dbReference type="Proteomes" id="UP000813444"/>
    </source>
</evidence>
<dbReference type="EMBL" id="JAGPNK010000013">
    <property type="protein sequence ID" value="KAH7309603.1"/>
    <property type="molecule type" value="Genomic_DNA"/>
</dbReference>
<dbReference type="Proteomes" id="UP000813444">
    <property type="component" value="Unassembled WGS sequence"/>
</dbReference>
<evidence type="ECO:0000313" key="2">
    <source>
        <dbReference type="EMBL" id="KAH7309603.1"/>
    </source>
</evidence>
<keyword evidence="3" id="KW-1185">Reference proteome</keyword>
<proteinExistence type="predicted"/>
<comment type="caution">
    <text evidence="2">The sequence shown here is derived from an EMBL/GenBank/DDBJ whole genome shotgun (WGS) entry which is preliminary data.</text>
</comment>